<feature type="compositionally biased region" description="Low complexity" evidence="1">
    <location>
        <begin position="11"/>
        <end position="22"/>
    </location>
</feature>
<feature type="non-terminal residue" evidence="2">
    <location>
        <position position="1"/>
    </location>
</feature>
<comment type="caution">
    <text evidence="2">The sequence shown here is derived from an EMBL/GenBank/DDBJ whole genome shotgun (WGS) entry which is preliminary data.</text>
</comment>
<evidence type="ECO:0000256" key="1">
    <source>
        <dbReference type="SAM" id="MobiDB-lite"/>
    </source>
</evidence>
<organism evidence="2">
    <name type="scientific">marine sediment metagenome</name>
    <dbReference type="NCBI Taxonomy" id="412755"/>
    <lineage>
        <taxon>unclassified sequences</taxon>
        <taxon>metagenomes</taxon>
        <taxon>ecological metagenomes</taxon>
    </lineage>
</organism>
<dbReference type="AlphaFoldDB" id="A0A0F9D9Q7"/>
<gene>
    <name evidence="2" type="ORF">LCGC14_2572390</name>
</gene>
<feature type="region of interest" description="Disordered" evidence="1">
    <location>
        <begin position="1"/>
        <end position="22"/>
    </location>
</feature>
<accession>A0A0F9D9Q7</accession>
<protein>
    <submittedName>
        <fullName evidence="2">Uncharacterized protein</fullName>
    </submittedName>
</protein>
<name>A0A0F9D9Q7_9ZZZZ</name>
<proteinExistence type="predicted"/>
<dbReference type="EMBL" id="LAZR01042739">
    <property type="protein sequence ID" value="KKL08788.1"/>
    <property type="molecule type" value="Genomic_DNA"/>
</dbReference>
<sequence>FTSGAQDLAVIEPLGPGPEGILGPLVQKGNASFFQASNGEYHRFGNFAGSTTGS</sequence>
<evidence type="ECO:0000313" key="2">
    <source>
        <dbReference type="EMBL" id="KKL08788.1"/>
    </source>
</evidence>
<reference evidence="2" key="1">
    <citation type="journal article" date="2015" name="Nature">
        <title>Complex archaea that bridge the gap between prokaryotes and eukaryotes.</title>
        <authorList>
            <person name="Spang A."/>
            <person name="Saw J.H."/>
            <person name="Jorgensen S.L."/>
            <person name="Zaremba-Niedzwiedzka K."/>
            <person name="Martijn J."/>
            <person name="Lind A.E."/>
            <person name="van Eijk R."/>
            <person name="Schleper C."/>
            <person name="Guy L."/>
            <person name="Ettema T.J."/>
        </authorList>
    </citation>
    <scope>NUCLEOTIDE SEQUENCE</scope>
</reference>